<dbReference type="InterPro" id="IPR009045">
    <property type="entry name" value="Zn_M74/Hedgehog-like"/>
</dbReference>
<comment type="caution">
    <text evidence="2">The sequence shown here is derived from an EMBL/GenBank/DDBJ whole genome shotgun (WGS) entry which is preliminary data.</text>
</comment>
<dbReference type="AlphaFoldDB" id="A0A6I3NCK0"/>
<name>A0A6I3NCK0_9FIRM</name>
<sequence length="216" mass="25005">MWLIAIYQMLFSVVNWSTSMGQEIVEEIEMQGFKIMTLQERYGDEVKQWVYLDESVLGYDDLRYLSVLHFGFDGYIYEGEIIVNQKVADEVLSIFKELYGMRYPIEKMKVMSCYGGSDELSMMDNNSSGFNFREITDGGKLSKHALGLAIDLNPRINPYIKSGTVLPSNGVSFVDRNQCIQGMIKQGDCVYQIFKRYGWTWGGDWTSLKDYQHFEK</sequence>
<dbReference type="CDD" id="cd14845">
    <property type="entry name" value="L-Ala-D-Glu_peptidase_like"/>
    <property type="match status" value="1"/>
</dbReference>
<evidence type="ECO:0000259" key="1">
    <source>
        <dbReference type="Pfam" id="PF13539"/>
    </source>
</evidence>
<proteinExistence type="predicted"/>
<reference evidence="2" key="1">
    <citation type="journal article" date="2019" name="Nat. Med.">
        <title>A library of human gut bacterial isolates paired with longitudinal multiomics data enables mechanistic microbiome research.</title>
        <authorList>
            <person name="Poyet M."/>
            <person name="Groussin M."/>
            <person name="Gibbons S.M."/>
            <person name="Avila-Pacheco J."/>
            <person name="Jiang X."/>
            <person name="Kearney S.M."/>
            <person name="Perrotta A.R."/>
            <person name="Berdy B."/>
            <person name="Zhao S."/>
            <person name="Lieberman T.D."/>
            <person name="Swanson P.K."/>
            <person name="Smith M."/>
            <person name="Roesemann S."/>
            <person name="Alexander J.E."/>
            <person name="Rich S.A."/>
            <person name="Livny J."/>
            <person name="Vlamakis H."/>
            <person name="Clish C."/>
            <person name="Bullock K."/>
            <person name="Deik A."/>
            <person name="Scott J."/>
            <person name="Pierce K.A."/>
            <person name="Xavier R.J."/>
            <person name="Alm E.J."/>
        </authorList>
    </citation>
    <scope>NUCLEOTIDE SEQUENCE</scope>
    <source>
        <strain evidence="2">BIOML-A179</strain>
    </source>
</reference>
<feature type="domain" description="Peptidase M15C" evidence="1">
    <location>
        <begin position="138"/>
        <end position="216"/>
    </location>
</feature>
<dbReference type="EMBL" id="WMQV01000003">
    <property type="protein sequence ID" value="MTL93344.1"/>
    <property type="molecule type" value="Genomic_DNA"/>
</dbReference>
<evidence type="ECO:0000313" key="2">
    <source>
        <dbReference type="EMBL" id="MTL93344.1"/>
    </source>
</evidence>
<dbReference type="SUPFAM" id="SSF55166">
    <property type="entry name" value="Hedgehog/DD-peptidase"/>
    <property type="match status" value="1"/>
</dbReference>
<dbReference type="InterPro" id="IPR039561">
    <property type="entry name" value="Peptidase_M15C"/>
</dbReference>
<dbReference type="GO" id="GO:0008233">
    <property type="term" value="F:peptidase activity"/>
    <property type="evidence" value="ECO:0007669"/>
    <property type="project" value="InterPro"/>
</dbReference>
<accession>A0A6I3NCK0</accession>
<dbReference type="Pfam" id="PF13539">
    <property type="entry name" value="Peptidase_M15_4"/>
    <property type="match status" value="1"/>
</dbReference>
<organism evidence="2">
    <name type="scientific">Turicibacter sanguinis</name>
    <dbReference type="NCBI Taxonomy" id="154288"/>
    <lineage>
        <taxon>Bacteria</taxon>
        <taxon>Bacillati</taxon>
        <taxon>Bacillota</taxon>
        <taxon>Erysipelotrichia</taxon>
        <taxon>Erysipelotrichales</taxon>
        <taxon>Turicibacteraceae</taxon>
        <taxon>Turicibacter</taxon>
    </lineage>
</organism>
<protein>
    <submittedName>
        <fullName evidence="2">M15 family peptidase</fullName>
    </submittedName>
</protein>
<dbReference type="Gene3D" id="3.30.1380.10">
    <property type="match status" value="1"/>
</dbReference>
<gene>
    <name evidence="2" type="ORF">GMA64_02270</name>
</gene>
<dbReference type="RefSeq" id="WP_129821408.1">
    <property type="nucleotide sequence ID" value="NZ_JADOZG010000036.1"/>
</dbReference>